<dbReference type="EMBL" id="JABWMJ010000005">
    <property type="protein sequence ID" value="NUZ06470.1"/>
    <property type="molecule type" value="Genomic_DNA"/>
</dbReference>
<sequence>MEQHGARGFEWAVDGTPVPLRRVLPQRLGRRPGRLHVRRGRVWVTRSNDLDDHVLGPGESIAIDDPRVVVVEPWDAAAAALVTWQPQARVAAWLASVEGVAAGASARLVASSLAMVTRGIERLERLRARLERLRGGAAAGCAGTVAAPTATIR</sequence>
<dbReference type="InterPro" id="IPR021317">
    <property type="entry name" value="DUF2917"/>
</dbReference>
<proteinExistence type="predicted"/>
<comment type="caution">
    <text evidence="1">The sequence shown here is derived from an EMBL/GenBank/DDBJ whole genome shotgun (WGS) entry which is preliminary data.</text>
</comment>
<dbReference type="RefSeq" id="WP_176069324.1">
    <property type="nucleotide sequence ID" value="NZ_JABWMJ010000005.1"/>
</dbReference>
<reference evidence="1 2" key="1">
    <citation type="submission" date="2020-06" db="EMBL/GenBank/DDBJ databases">
        <title>Schlegella sp. ID0723 isolated from air conditioner.</title>
        <authorList>
            <person name="Kim D.Y."/>
            <person name="Kim D.-U."/>
        </authorList>
    </citation>
    <scope>NUCLEOTIDE SEQUENCE [LARGE SCALE GENOMIC DNA]</scope>
    <source>
        <strain evidence="1 2">ID0723</strain>
    </source>
</reference>
<evidence type="ECO:0000313" key="1">
    <source>
        <dbReference type="EMBL" id="NUZ06470.1"/>
    </source>
</evidence>
<evidence type="ECO:0000313" key="2">
    <source>
        <dbReference type="Proteomes" id="UP000529637"/>
    </source>
</evidence>
<gene>
    <name evidence="1" type="ORF">HQN59_11930</name>
</gene>
<dbReference type="Pfam" id="PF11142">
    <property type="entry name" value="DUF2917"/>
    <property type="match status" value="1"/>
</dbReference>
<dbReference type="Proteomes" id="UP000529637">
    <property type="component" value="Unassembled WGS sequence"/>
</dbReference>
<protein>
    <submittedName>
        <fullName evidence="1">DUF2917 domain-containing protein</fullName>
    </submittedName>
</protein>
<organism evidence="1 2">
    <name type="scientific">Piscinibacter koreensis</name>
    <dbReference type="NCBI Taxonomy" id="2742824"/>
    <lineage>
        <taxon>Bacteria</taxon>
        <taxon>Pseudomonadati</taxon>
        <taxon>Pseudomonadota</taxon>
        <taxon>Betaproteobacteria</taxon>
        <taxon>Burkholderiales</taxon>
        <taxon>Sphaerotilaceae</taxon>
        <taxon>Piscinibacter</taxon>
    </lineage>
</organism>
<name>A0A7Y6TWV4_9BURK</name>
<accession>A0A7Y6TWV4</accession>
<dbReference type="AlphaFoldDB" id="A0A7Y6TWV4"/>
<keyword evidence="2" id="KW-1185">Reference proteome</keyword>